<keyword evidence="1" id="KW-0812">Transmembrane</keyword>
<comment type="caution">
    <text evidence="2">The sequence shown here is derived from an EMBL/GenBank/DDBJ whole genome shotgun (WGS) entry which is preliminary data.</text>
</comment>
<reference evidence="2 3" key="1">
    <citation type="submission" date="2022-06" db="EMBL/GenBank/DDBJ databases">
        <title>Dynamics of rice microbiomes reveals core vertical transmitted seed endophytes.</title>
        <authorList>
            <person name="Liao K."/>
            <person name="Zhang X."/>
        </authorList>
    </citation>
    <scope>NUCLEOTIDE SEQUENCE [LARGE SCALE GENOMIC DNA]</scope>
    <source>
        <strain evidence="2 3">YT10-10-1</strain>
    </source>
</reference>
<keyword evidence="1" id="KW-0472">Membrane</keyword>
<feature type="transmembrane region" description="Helical" evidence="1">
    <location>
        <begin position="162"/>
        <end position="185"/>
    </location>
</feature>
<name>A0ABT3DZC1_9XANT</name>
<proteinExistence type="predicted"/>
<keyword evidence="3" id="KW-1185">Reference proteome</keyword>
<keyword evidence="1" id="KW-1133">Transmembrane helix</keyword>
<protein>
    <recommendedName>
        <fullName evidence="4">MFS transporter permease</fullName>
    </recommendedName>
</protein>
<evidence type="ECO:0008006" key="4">
    <source>
        <dbReference type="Google" id="ProtNLM"/>
    </source>
</evidence>
<feature type="transmembrane region" description="Helical" evidence="1">
    <location>
        <begin position="34"/>
        <end position="58"/>
    </location>
</feature>
<feature type="transmembrane region" description="Helical" evidence="1">
    <location>
        <begin position="79"/>
        <end position="99"/>
    </location>
</feature>
<feature type="transmembrane region" description="Helical" evidence="1">
    <location>
        <begin position="111"/>
        <end position="141"/>
    </location>
</feature>
<organism evidence="2 3">
    <name type="scientific">Xanthomonas sacchari</name>
    <dbReference type="NCBI Taxonomy" id="56458"/>
    <lineage>
        <taxon>Bacteria</taxon>
        <taxon>Pseudomonadati</taxon>
        <taxon>Pseudomonadota</taxon>
        <taxon>Gammaproteobacteria</taxon>
        <taxon>Lysobacterales</taxon>
        <taxon>Lysobacteraceae</taxon>
        <taxon>Xanthomonas</taxon>
    </lineage>
</organism>
<evidence type="ECO:0000313" key="3">
    <source>
        <dbReference type="Proteomes" id="UP001320843"/>
    </source>
</evidence>
<evidence type="ECO:0000256" key="1">
    <source>
        <dbReference type="SAM" id="Phobius"/>
    </source>
</evidence>
<dbReference type="EMBL" id="JANFWR010000027">
    <property type="protein sequence ID" value="MCW0400808.1"/>
    <property type="molecule type" value="Genomic_DNA"/>
</dbReference>
<accession>A0ABT3DZC1</accession>
<sequence>MRAMQTDNPYAAPVAALPDTAAAAAPADPLSTLFAPSAAKLVLLCATSFGWYALYWFYRNWRALRLLSGRRRISPVWRSVFSLLWVFACFRGLERIIGAQRGALVGWLGPALAYVCLSLLGVWPSALSLLTLLTWTPVLLVNQRLARFKQARGLPQSAAERFTAWTWAWLAIAGPLALLVMITMMRAVTIGHSIDIDLPQR</sequence>
<dbReference type="Proteomes" id="UP001320843">
    <property type="component" value="Unassembled WGS sequence"/>
</dbReference>
<gene>
    <name evidence="2" type="ORF">NB700_003364</name>
</gene>
<evidence type="ECO:0000313" key="2">
    <source>
        <dbReference type="EMBL" id="MCW0400808.1"/>
    </source>
</evidence>